<feature type="modified residue" description="Phosphohistidine" evidence="2">
    <location>
        <position position="45"/>
    </location>
</feature>
<evidence type="ECO:0000313" key="5">
    <source>
        <dbReference type="Proteomes" id="UP000227088"/>
    </source>
</evidence>
<dbReference type="Pfam" id="PF01627">
    <property type="entry name" value="Hpt"/>
    <property type="match status" value="1"/>
</dbReference>
<evidence type="ECO:0000259" key="3">
    <source>
        <dbReference type="PROSITE" id="PS50894"/>
    </source>
</evidence>
<protein>
    <recommendedName>
        <fullName evidence="3">HPt domain-containing protein</fullName>
    </recommendedName>
</protein>
<keyword evidence="1" id="KW-0902">Two-component regulatory system</keyword>
<sequence length="101" mass="11351">MLEEIMEDEFPELIQVYIADSDPRIKALQQALDAKDCTELRHISHSFKGASGNIAALPLADLCFKLEEEARNDSLENITSLISRIDNEYQSVRSILLSLVS</sequence>
<organism evidence="4 5">
    <name type="scientific">Oleispira antarctica</name>
    <dbReference type="NCBI Taxonomy" id="188908"/>
    <lineage>
        <taxon>Bacteria</taxon>
        <taxon>Pseudomonadati</taxon>
        <taxon>Pseudomonadota</taxon>
        <taxon>Gammaproteobacteria</taxon>
        <taxon>Oceanospirillales</taxon>
        <taxon>Oceanospirillaceae</taxon>
        <taxon>Oleispira</taxon>
    </lineage>
</organism>
<accession>A0A1Y5HXH0</accession>
<evidence type="ECO:0000313" key="4">
    <source>
        <dbReference type="EMBL" id="OUS39772.1"/>
    </source>
</evidence>
<gene>
    <name evidence="4" type="ORF">A9R00_09135</name>
</gene>
<dbReference type="PROSITE" id="PS50894">
    <property type="entry name" value="HPT"/>
    <property type="match status" value="1"/>
</dbReference>
<evidence type="ECO:0000256" key="2">
    <source>
        <dbReference type="PROSITE-ProRule" id="PRU00110"/>
    </source>
</evidence>
<dbReference type="SUPFAM" id="SSF47226">
    <property type="entry name" value="Histidine-containing phosphotransfer domain, HPT domain"/>
    <property type="match status" value="1"/>
</dbReference>
<dbReference type="GO" id="GO:0000160">
    <property type="term" value="P:phosphorelay signal transduction system"/>
    <property type="evidence" value="ECO:0007669"/>
    <property type="project" value="UniProtKB-KW"/>
</dbReference>
<dbReference type="Gene3D" id="1.20.120.160">
    <property type="entry name" value="HPT domain"/>
    <property type="match status" value="1"/>
</dbReference>
<keyword evidence="2" id="KW-0597">Phosphoprotein</keyword>
<evidence type="ECO:0000256" key="1">
    <source>
        <dbReference type="ARBA" id="ARBA00023012"/>
    </source>
</evidence>
<name>A0A1Y5HXH0_OLEAN</name>
<dbReference type="InterPro" id="IPR008207">
    <property type="entry name" value="Sig_transdc_His_kin_Hpt_dom"/>
</dbReference>
<dbReference type="GO" id="GO:0004672">
    <property type="term" value="F:protein kinase activity"/>
    <property type="evidence" value="ECO:0007669"/>
    <property type="project" value="UniProtKB-ARBA"/>
</dbReference>
<feature type="domain" description="HPt" evidence="3">
    <location>
        <begin position="6"/>
        <end position="99"/>
    </location>
</feature>
<proteinExistence type="predicted"/>
<reference evidence="5" key="1">
    <citation type="journal article" date="2017" name="Proc. Natl. Acad. Sci. U.S.A.">
        <title>Simulation of Deepwater Horizon oil plume reveals substrate specialization within a complex community of hydrocarbon degraders.</title>
        <authorList>
            <person name="Hu P."/>
            <person name="Dubinsky E.A."/>
            <person name="Probst A.J."/>
            <person name="Wang J."/>
            <person name="Sieber C.M.K."/>
            <person name="Tom L.M."/>
            <person name="Gardinali P."/>
            <person name="Banfield J.F."/>
            <person name="Atlas R.M."/>
            <person name="Andersen G.L."/>
        </authorList>
    </citation>
    <scope>NUCLEOTIDE SEQUENCE [LARGE SCALE GENOMIC DNA]</scope>
</reference>
<dbReference type="Proteomes" id="UP000227088">
    <property type="component" value="Unassembled WGS sequence"/>
</dbReference>
<comment type="caution">
    <text evidence="4">The sequence shown here is derived from an EMBL/GenBank/DDBJ whole genome shotgun (WGS) entry which is preliminary data.</text>
</comment>
<dbReference type="InterPro" id="IPR036641">
    <property type="entry name" value="HPT_dom_sf"/>
</dbReference>
<dbReference type="AlphaFoldDB" id="A0A1Y5HXH0"/>
<dbReference type="SMART" id="SM00073">
    <property type="entry name" value="HPT"/>
    <property type="match status" value="1"/>
</dbReference>
<dbReference type="EMBL" id="MABE01000526">
    <property type="protein sequence ID" value="OUS39772.1"/>
    <property type="molecule type" value="Genomic_DNA"/>
</dbReference>